<dbReference type="EMBL" id="JAUCGR010000001">
    <property type="protein sequence ID" value="MDM7830618.1"/>
    <property type="molecule type" value="Genomic_DNA"/>
</dbReference>
<evidence type="ECO:0000313" key="2">
    <source>
        <dbReference type="EMBL" id="MDM7830618.1"/>
    </source>
</evidence>
<name>A0ABT7S4S9_9CELL</name>
<evidence type="ECO:0000256" key="1">
    <source>
        <dbReference type="SAM" id="Phobius"/>
    </source>
</evidence>
<protein>
    <submittedName>
        <fullName evidence="2">Uncharacterized protein</fullName>
    </submittedName>
</protein>
<reference evidence="2 3" key="1">
    <citation type="submission" date="2023-06" db="EMBL/GenBank/DDBJ databases">
        <title>Cellulomonas sp. MW9 Whole genome sequence.</title>
        <authorList>
            <person name="Park S."/>
        </authorList>
    </citation>
    <scope>NUCLEOTIDE SEQUENCE [LARGE SCALE GENOMIC DNA]</scope>
    <source>
        <strain evidence="2 3">MW9</strain>
    </source>
</reference>
<evidence type="ECO:0000313" key="3">
    <source>
        <dbReference type="Proteomes" id="UP001321453"/>
    </source>
</evidence>
<keyword evidence="1" id="KW-0812">Transmembrane</keyword>
<gene>
    <name evidence="2" type="ORF">QRT05_04680</name>
</gene>
<dbReference type="Proteomes" id="UP001321453">
    <property type="component" value="Unassembled WGS sequence"/>
</dbReference>
<organism evidence="2 3">
    <name type="scientific">Cellulomonas edaphi</name>
    <dbReference type="NCBI Taxonomy" id="3053468"/>
    <lineage>
        <taxon>Bacteria</taxon>
        <taxon>Bacillati</taxon>
        <taxon>Actinomycetota</taxon>
        <taxon>Actinomycetes</taxon>
        <taxon>Micrococcales</taxon>
        <taxon>Cellulomonadaceae</taxon>
        <taxon>Cellulomonas</taxon>
    </lineage>
</organism>
<sequence>MSTDDDLRADNEARRLRTLLGAPEHAPREPLSTADEALLARILATPVAVPAEPARRPWAARGPARIAVAAAVVLGLVVAGISWQSRGTGAQAGPPPVLEFSAGTVDDALADTLPSARDTLTAISGAAAAQPATGGSGVQRIQSYAWYLNFDAARQDAELATTFTDLRISPDGSVVSREVRAPALDLHGDVIDPDRYPLGGAASVDRLPAGTMDADYAAQLPRDPVALRDAFLATDPQCRASTDDEERCLYYAITDLYGRAVVPADLSATVWAMLADEPAARTLGTTRDRVGRTGEAVVMHGPDATDALRLLVIDPATGQLLSWELVGTGLPGTVFDEPTVTSFQAITSAQWVPER</sequence>
<accession>A0ABT7S4S9</accession>
<dbReference type="RefSeq" id="WP_289445750.1">
    <property type="nucleotide sequence ID" value="NZ_JAUCGR010000001.1"/>
</dbReference>
<comment type="caution">
    <text evidence="2">The sequence shown here is derived from an EMBL/GenBank/DDBJ whole genome shotgun (WGS) entry which is preliminary data.</text>
</comment>
<feature type="transmembrane region" description="Helical" evidence="1">
    <location>
        <begin position="64"/>
        <end position="83"/>
    </location>
</feature>
<keyword evidence="3" id="KW-1185">Reference proteome</keyword>
<keyword evidence="1" id="KW-0472">Membrane</keyword>
<keyword evidence="1" id="KW-1133">Transmembrane helix</keyword>
<proteinExistence type="predicted"/>